<evidence type="ECO:0008006" key="3">
    <source>
        <dbReference type="Google" id="ProtNLM"/>
    </source>
</evidence>
<gene>
    <name evidence="1" type="ORF">FAM23169_02139</name>
</gene>
<evidence type="ECO:0000313" key="1">
    <source>
        <dbReference type="EMBL" id="ORN26239.1"/>
    </source>
</evidence>
<organism evidence="1 2">
    <name type="scientific">Lentilactobacillus parabuchneri</name>
    <dbReference type="NCBI Taxonomy" id="152331"/>
    <lineage>
        <taxon>Bacteria</taxon>
        <taxon>Bacillati</taxon>
        <taxon>Bacillota</taxon>
        <taxon>Bacilli</taxon>
        <taxon>Lactobacillales</taxon>
        <taxon>Lactobacillaceae</taxon>
        <taxon>Lentilactobacillus</taxon>
    </lineage>
</organism>
<dbReference type="RefSeq" id="WP_065203696.1">
    <property type="nucleotide sequence ID" value="NZ_LXIA01000011.1"/>
</dbReference>
<keyword evidence="2" id="KW-1185">Reference proteome</keyword>
<protein>
    <recommendedName>
        <fullName evidence="3">Preprotein translocase subunit SecB</fullName>
    </recommendedName>
</protein>
<name>A0A1X1FCM5_9LACO</name>
<comment type="caution">
    <text evidence="1">The sequence shown here is derived from an EMBL/GenBank/DDBJ whole genome shotgun (WGS) entry which is preliminary data.</text>
</comment>
<accession>A0A1X1FCM5</accession>
<proteinExistence type="predicted"/>
<dbReference type="Proteomes" id="UP000193009">
    <property type="component" value="Unassembled WGS sequence"/>
</dbReference>
<evidence type="ECO:0000313" key="2">
    <source>
        <dbReference type="Proteomes" id="UP000193009"/>
    </source>
</evidence>
<dbReference type="AlphaFoldDB" id="A0A1X1FCM5"/>
<reference evidence="1 2" key="1">
    <citation type="journal article" date="2017" name="Front. Microbiol.">
        <title>The Histidine Decarboxylase Gene Cluster of Lactobacillus parabuchneri Was Gained by Horizontal Gene Transfer and Is Mobile within the Species.</title>
        <authorList>
            <person name="Wuthrich D."/>
            <person name="Berthoud H."/>
            <person name="Wechsler D."/>
            <person name="Eugster E."/>
            <person name="Irmler S."/>
            <person name="Bruggmann R."/>
        </authorList>
    </citation>
    <scope>NUCLEOTIDE SEQUENCE [LARGE SCALE GENOMIC DNA]</scope>
    <source>
        <strain evidence="1 2">FAM23169</strain>
    </source>
</reference>
<dbReference type="EMBL" id="MSBD01000048">
    <property type="protein sequence ID" value="ORN26239.1"/>
    <property type="molecule type" value="Genomic_DNA"/>
</dbReference>
<sequence>MKVKVIQTRLDSFTFKKHKLDSEDNQKKQQNSINFGKAKVPNLKISENEVVITATTSLSYKTNTFVTSCDVVGLFVIPKDYSESIGDKEGIDKVRKLTSAIIPILMSKFRTYTALLSQEVSTYPVIPEFKVNSDDLSLEKKSN</sequence>